<sequence>MGGHLEGAFERDAAPDGGSDIAGQGSPAGRAPADSLATLRLTRDAFVAAGDWFDAAPLAVRIAQILPNDAAEQRHASGILSQSGRVSEAIHFALRAVDLDPSNYEYALHAGCIYNLCGDRKAAIPLLLQAVKINPQAAEAFQQLSAAADNLGRPDYAAKLALRAWRLDPKNEHRGFAAAHLFARAEQWDAAIAVLRKMEEAIPPSAALHRTLSGFLGHTRRFEEAVKAGDAAVALDGDNPEYRIHHSHMLMQLGRIDEANAAIARAIELDPSNLVARRHAVSLLVEKGDLGQALRCGAELLALAPDDPEYADCMRFLLEARSMSAAAEDFGQIAALKRAAPPRKLAEPVTFAGAAQAQASTIFALVLRDIRSRYGESKLGFFWALMEPFIHIAVLAFVFQFTMHGKPPMGNSFFLFYFTGVMPYLLVSHLISHLGVTIRSYKQLMQIPRITPLDLLVARAIVELFTTAVIYLLFLALFGVFGINALPISPQNVLGAFAITWVLGFGLGCCLASLAEFGVAAEHVVNVVLRLLYFGSGIFYVPSMMPVRARNILSWNPFMHVVDYMRIGYFRSYHPSWMDISYAVAFSIFAMAAGLASVMAMRRRMRTIA</sequence>
<feature type="domain" description="ABC transmembrane type-2" evidence="12">
    <location>
        <begin position="379"/>
        <end position="601"/>
    </location>
</feature>
<keyword evidence="6 10" id="KW-0812">Transmembrane</keyword>
<feature type="transmembrane region" description="Helical" evidence="10">
    <location>
        <begin position="414"/>
        <end position="436"/>
    </location>
</feature>
<name>A0ABS9Z3V5_9HYPH</name>
<dbReference type="Proteomes" id="UP001139104">
    <property type="component" value="Unassembled WGS sequence"/>
</dbReference>
<evidence type="ECO:0000256" key="9">
    <source>
        <dbReference type="PROSITE-ProRule" id="PRU00339"/>
    </source>
</evidence>
<dbReference type="Pfam" id="PF01061">
    <property type="entry name" value="ABC2_membrane"/>
    <property type="match status" value="1"/>
</dbReference>
<comment type="similarity">
    <text evidence="2 10">Belongs to the ABC-2 integral membrane protein family.</text>
</comment>
<organism evidence="13 14">
    <name type="scientific">Candidatus Rhodoblastus alkanivorans</name>
    <dbReference type="NCBI Taxonomy" id="2954117"/>
    <lineage>
        <taxon>Bacteria</taxon>
        <taxon>Pseudomonadati</taxon>
        <taxon>Pseudomonadota</taxon>
        <taxon>Alphaproteobacteria</taxon>
        <taxon>Hyphomicrobiales</taxon>
        <taxon>Rhodoblastaceae</taxon>
        <taxon>Rhodoblastus</taxon>
    </lineage>
</organism>
<evidence type="ECO:0000256" key="5">
    <source>
        <dbReference type="ARBA" id="ARBA00022519"/>
    </source>
</evidence>
<evidence type="ECO:0000256" key="11">
    <source>
        <dbReference type="SAM" id="MobiDB-lite"/>
    </source>
</evidence>
<reference evidence="13" key="1">
    <citation type="journal article" date="2022" name="ISME J.">
        <title>Identification of active gaseous-alkane degraders at natural gas seeps.</title>
        <authorList>
            <person name="Farhan Ul Haque M."/>
            <person name="Hernandez M."/>
            <person name="Crombie A.T."/>
            <person name="Murrell J.C."/>
        </authorList>
    </citation>
    <scope>NUCLEOTIDE SEQUENCE</scope>
    <source>
        <strain evidence="13">PC2</strain>
    </source>
</reference>
<feature type="transmembrane region" description="Helical" evidence="10">
    <location>
        <begin position="527"/>
        <end position="545"/>
    </location>
</feature>
<evidence type="ECO:0000256" key="2">
    <source>
        <dbReference type="ARBA" id="ARBA00007783"/>
    </source>
</evidence>
<dbReference type="SUPFAM" id="SSF48452">
    <property type="entry name" value="TPR-like"/>
    <property type="match status" value="1"/>
</dbReference>
<proteinExistence type="inferred from homology"/>
<keyword evidence="14" id="KW-1185">Reference proteome</keyword>
<keyword evidence="7 10" id="KW-1133">Transmembrane helix</keyword>
<dbReference type="Pfam" id="PF13181">
    <property type="entry name" value="TPR_8"/>
    <property type="match status" value="1"/>
</dbReference>
<gene>
    <name evidence="13" type="ORF">K2U94_03610</name>
</gene>
<feature type="transmembrane region" description="Helical" evidence="10">
    <location>
        <begin position="349"/>
        <end position="367"/>
    </location>
</feature>
<dbReference type="PRINTS" id="PR00164">
    <property type="entry name" value="ABC2TRNSPORT"/>
</dbReference>
<protein>
    <recommendedName>
        <fullName evidence="10">Transport permease protein</fullName>
    </recommendedName>
</protein>
<evidence type="ECO:0000256" key="8">
    <source>
        <dbReference type="ARBA" id="ARBA00023136"/>
    </source>
</evidence>
<keyword evidence="3 10" id="KW-0813">Transport</keyword>
<feature type="transmembrane region" description="Helical" evidence="10">
    <location>
        <begin position="456"/>
        <end position="481"/>
    </location>
</feature>
<feature type="transmembrane region" description="Helical" evidence="10">
    <location>
        <begin position="379"/>
        <end position="402"/>
    </location>
</feature>
<feature type="repeat" description="TPR" evidence="9">
    <location>
        <begin position="240"/>
        <end position="273"/>
    </location>
</feature>
<dbReference type="EMBL" id="JAIVFP010000001">
    <property type="protein sequence ID" value="MCI4681857.1"/>
    <property type="molecule type" value="Genomic_DNA"/>
</dbReference>
<dbReference type="InterPro" id="IPR019734">
    <property type="entry name" value="TPR_rpt"/>
</dbReference>
<accession>A0ABS9Z3V5</accession>
<dbReference type="SMART" id="SM00028">
    <property type="entry name" value="TPR"/>
    <property type="match status" value="5"/>
</dbReference>
<evidence type="ECO:0000256" key="4">
    <source>
        <dbReference type="ARBA" id="ARBA00022475"/>
    </source>
</evidence>
<evidence type="ECO:0000313" key="14">
    <source>
        <dbReference type="Proteomes" id="UP001139104"/>
    </source>
</evidence>
<feature type="region of interest" description="Disordered" evidence="11">
    <location>
        <begin position="1"/>
        <end position="29"/>
    </location>
</feature>
<evidence type="ECO:0000256" key="7">
    <source>
        <dbReference type="ARBA" id="ARBA00022989"/>
    </source>
</evidence>
<evidence type="ECO:0000256" key="10">
    <source>
        <dbReference type="RuleBase" id="RU361157"/>
    </source>
</evidence>
<keyword evidence="8 10" id="KW-0472">Membrane</keyword>
<dbReference type="PROSITE" id="PS51012">
    <property type="entry name" value="ABC_TM2"/>
    <property type="match status" value="1"/>
</dbReference>
<dbReference type="InterPro" id="IPR013525">
    <property type="entry name" value="ABC2_TM"/>
</dbReference>
<feature type="transmembrane region" description="Helical" evidence="10">
    <location>
        <begin position="493"/>
        <end position="515"/>
    </location>
</feature>
<dbReference type="InterPro" id="IPR000412">
    <property type="entry name" value="ABC_2_transport"/>
</dbReference>
<evidence type="ECO:0000259" key="12">
    <source>
        <dbReference type="PROSITE" id="PS51012"/>
    </source>
</evidence>
<comment type="subcellular location">
    <subcellularLocation>
        <location evidence="1 10">Cell inner membrane</location>
        <topology evidence="1 10">Multi-pass membrane protein</topology>
    </subcellularLocation>
</comment>
<keyword evidence="5" id="KW-0997">Cell inner membrane</keyword>
<evidence type="ECO:0000256" key="3">
    <source>
        <dbReference type="ARBA" id="ARBA00022448"/>
    </source>
</evidence>
<dbReference type="PANTHER" id="PTHR30413:SF8">
    <property type="entry name" value="TRANSPORT PERMEASE PROTEIN"/>
    <property type="match status" value="1"/>
</dbReference>
<dbReference type="Gene3D" id="1.25.40.10">
    <property type="entry name" value="Tetratricopeptide repeat domain"/>
    <property type="match status" value="1"/>
</dbReference>
<evidence type="ECO:0000313" key="13">
    <source>
        <dbReference type="EMBL" id="MCI4681857.1"/>
    </source>
</evidence>
<evidence type="ECO:0000256" key="6">
    <source>
        <dbReference type="ARBA" id="ARBA00022692"/>
    </source>
</evidence>
<evidence type="ECO:0000256" key="1">
    <source>
        <dbReference type="ARBA" id="ARBA00004429"/>
    </source>
</evidence>
<comment type="caution">
    <text evidence="13">The sequence shown here is derived from an EMBL/GenBank/DDBJ whole genome shotgun (WGS) entry which is preliminary data.</text>
</comment>
<dbReference type="InterPro" id="IPR011990">
    <property type="entry name" value="TPR-like_helical_dom_sf"/>
</dbReference>
<keyword evidence="4 10" id="KW-1003">Cell membrane</keyword>
<keyword evidence="9" id="KW-0802">TPR repeat</keyword>
<dbReference type="PROSITE" id="PS50005">
    <property type="entry name" value="TPR"/>
    <property type="match status" value="1"/>
</dbReference>
<dbReference type="RefSeq" id="WP_243065899.1">
    <property type="nucleotide sequence ID" value="NZ_JAIVFK010000003.1"/>
</dbReference>
<dbReference type="InterPro" id="IPR047817">
    <property type="entry name" value="ABC2_TM_bact-type"/>
</dbReference>
<dbReference type="Pfam" id="PF14559">
    <property type="entry name" value="TPR_19"/>
    <property type="match status" value="1"/>
</dbReference>
<feature type="transmembrane region" description="Helical" evidence="10">
    <location>
        <begin position="580"/>
        <end position="601"/>
    </location>
</feature>
<dbReference type="PANTHER" id="PTHR30413">
    <property type="entry name" value="INNER MEMBRANE TRANSPORT PERMEASE"/>
    <property type="match status" value="1"/>
</dbReference>